<dbReference type="SUPFAM" id="SSF53448">
    <property type="entry name" value="Nucleotide-diphospho-sugar transferases"/>
    <property type="match status" value="2"/>
</dbReference>
<dbReference type="VEuPathDB" id="GiardiaDB:GMRT_15885"/>
<name>A0A4Z1T782_GIAMU</name>
<evidence type="ECO:0000259" key="2">
    <source>
        <dbReference type="Pfam" id="PF00483"/>
    </source>
</evidence>
<evidence type="ECO:0000256" key="1">
    <source>
        <dbReference type="SAM" id="MobiDB-lite"/>
    </source>
</evidence>
<organism evidence="3 4">
    <name type="scientific">Giardia muris</name>
    <dbReference type="NCBI Taxonomy" id="5742"/>
    <lineage>
        <taxon>Eukaryota</taxon>
        <taxon>Metamonada</taxon>
        <taxon>Diplomonadida</taxon>
        <taxon>Hexamitidae</taxon>
        <taxon>Giardiinae</taxon>
        <taxon>Giardia</taxon>
    </lineage>
</organism>
<accession>A0A4Z1T782</accession>
<evidence type="ECO:0000313" key="4">
    <source>
        <dbReference type="Proteomes" id="UP000315496"/>
    </source>
</evidence>
<feature type="domain" description="Nucleotidyl transferase" evidence="2">
    <location>
        <begin position="4"/>
        <end position="154"/>
    </location>
</feature>
<dbReference type="InterPro" id="IPR029044">
    <property type="entry name" value="Nucleotide-diphossugar_trans"/>
</dbReference>
<dbReference type="Proteomes" id="UP000315496">
    <property type="component" value="Chromosome 1"/>
</dbReference>
<dbReference type="InterPro" id="IPR005835">
    <property type="entry name" value="NTP_transferase_dom"/>
</dbReference>
<comment type="caution">
    <text evidence="3">The sequence shown here is derived from an EMBL/GenBank/DDBJ whole genome shotgun (WGS) entry which is preliminary data.</text>
</comment>
<feature type="domain" description="Nucleotidyl transferase" evidence="2">
    <location>
        <begin position="287"/>
        <end position="369"/>
    </location>
</feature>
<protein>
    <submittedName>
        <fullName evidence="3">Mannose-1-phosphate guanyltransferase</fullName>
    </submittedName>
</protein>
<dbReference type="PANTHER" id="PTHR22572">
    <property type="entry name" value="SUGAR-1-PHOSPHATE GUANYL TRANSFERASE"/>
    <property type="match status" value="1"/>
</dbReference>
<feature type="region of interest" description="Disordered" evidence="1">
    <location>
        <begin position="253"/>
        <end position="277"/>
    </location>
</feature>
<dbReference type="Pfam" id="PF00483">
    <property type="entry name" value="NTP_transferase"/>
    <property type="match status" value="2"/>
</dbReference>
<keyword evidence="3" id="KW-0808">Transferase</keyword>
<dbReference type="GO" id="GO:0016740">
    <property type="term" value="F:transferase activity"/>
    <property type="evidence" value="ECO:0007669"/>
    <property type="project" value="UniProtKB-KW"/>
</dbReference>
<feature type="compositionally biased region" description="Low complexity" evidence="1">
    <location>
        <begin position="162"/>
        <end position="186"/>
    </location>
</feature>
<evidence type="ECO:0000313" key="3">
    <source>
        <dbReference type="EMBL" id="TNJ29933.1"/>
    </source>
</evidence>
<sequence length="451" mass="49195">MHHAIILAGGQGERLRPLTNNVPKPLLRTPVVPIIEYQLDALYECGVHTVYILIHASQYSTFSEFVHQCDLRHALTIKLVPEADYLGTGGALARCIWDHGELSRAPGVLVLNGDIACSFPFRRMLKVYSKLDCRCLLTHISVNDVTQYGQLVLGDAPKKPRTSATSEPSSEAESLTDSLLCSTSDASSEKSDSTVSDLGASIKSSSTSGLPPRTPVRRKPSTSQGSQGDTVDVRQVKRIDAYHRLVMGSRISRYAPGHRPSSPTPVIPRPTSSGKKILPPREKLVRAVLRFVEKPRNDREFRAQYQPPYYANAGLYVLHPTLLLRCLSPCSLEHDVIPALLDAGVSAYSLHIGTDADWSDMGTLAGLIRGCRLLHLHRGERRGATCVRVDSRGNVVDAQADIHEHASVHGCLFYAGAAVPDNTYLEGCIVLPGARIPAGRSHYGEIFMEGA</sequence>
<gene>
    <name evidence="3" type="ORF">GMRT_15885</name>
</gene>
<proteinExistence type="predicted"/>
<dbReference type="AlphaFoldDB" id="A0A4Z1T782"/>
<dbReference type="Gene3D" id="3.90.550.10">
    <property type="entry name" value="Spore Coat Polysaccharide Biosynthesis Protein SpsA, Chain A"/>
    <property type="match status" value="2"/>
</dbReference>
<dbReference type="InterPro" id="IPR050486">
    <property type="entry name" value="Mannose-1P_guanyltransferase"/>
</dbReference>
<dbReference type="OrthoDB" id="1733332at2759"/>
<feature type="region of interest" description="Disordered" evidence="1">
    <location>
        <begin position="156"/>
        <end position="232"/>
    </location>
</feature>
<reference evidence="3 4" key="1">
    <citation type="submission" date="2019-05" db="EMBL/GenBank/DDBJ databases">
        <title>The compact genome of Giardia muris reveals important steps in the evolution of intestinal protozoan parasites.</title>
        <authorList>
            <person name="Xu F."/>
            <person name="Jimenez-Gonzalez A."/>
            <person name="Einarsson E."/>
            <person name="Astvaldsson A."/>
            <person name="Peirasmaki D."/>
            <person name="Eckmann L."/>
            <person name="Andersson J.O."/>
            <person name="Svard S.G."/>
            <person name="Jerlstrom-Hultqvist J."/>
        </authorList>
    </citation>
    <scope>NUCLEOTIDE SEQUENCE [LARGE SCALE GENOMIC DNA]</scope>
    <source>
        <strain evidence="3 4">Roberts-Thomson</strain>
    </source>
</reference>
<keyword evidence="4" id="KW-1185">Reference proteome</keyword>
<dbReference type="EMBL" id="VDLU01000001">
    <property type="protein sequence ID" value="TNJ29933.1"/>
    <property type="molecule type" value="Genomic_DNA"/>
</dbReference>